<evidence type="ECO:0000256" key="1">
    <source>
        <dbReference type="SAM" id="MobiDB-lite"/>
    </source>
</evidence>
<dbReference type="EMBL" id="JANPWB010000007">
    <property type="protein sequence ID" value="KAJ1174385.1"/>
    <property type="molecule type" value="Genomic_DNA"/>
</dbReference>
<accession>A0AAV7TCS8</accession>
<evidence type="ECO:0000313" key="2">
    <source>
        <dbReference type="EMBL" id="KAJ1174385.1"/>
    </source>
</evidence>
<feature type="compositionally biased region" description="Basic and acidic residues" evidence="1">
    <location>
        <begin position="1"/>
        <end position="23"/>
    </location>
</feature>
<comment type="caution">
    <text evidence="2">The sequence shown here is derived from an EMBL/GenBank/DDBJ whole genome shotgun (WGS) entry which is preliminary data.</text>
</comment>
<dbReference type="Proteomes" id="UP001066276">
    <property type="component" value="Chromosome 4_1"/>
</dbReference>
<organism evidence="2 3">
    <name type="scientific">Pleurodeles waltl</name>
    <name type="common">Iberian ribbed newt</name>
    <dbReference type="NCBI Taxonomy" id="8319"/>
    <lineage>
        <taxon>Eukaryota</taxon>
        <taxon>Metazoa</taxon>
        <taxon>Chordata</taxon>
        <taxon>Craniata</taxon>
        <taxon>Vertebrata</taxon>
        <taxon>Euteleostomi</taxon>
        <taxon>Amphibia</taxon>
        <taxon>Batrachia</taxon>
        <taxon>Caudata</taxon>
        <taxon>Salamandroidea</taxon>
        <taxon>Salamandridae</taxon>
        <taxon>Pleurodelinae</taxon>
        <taxon>Pleurodeles</taxon>
    </lineage>
</organism>
<sequence>MAKQARAESGEEREEREQGREPLEGLGSARHPAQHIASHRLTSVVPAEKLSVPKSLLLAHPAHQYS</sequence>
<keyword evidence="3" id="KW-1185">Reference proteome</keyword>
<dbReference type="AlphaFoldDB" id="A0AAV7TCS8"/>
<feature type="region of interest" description="Disordered" evidence="1">
    <location>
        <begin position="1"/>
        <end position="41"/>
    </location>
</feature>
<proteinExistence type="predicted"/>
<name>A0AAV7TCS8_PLEWA</name>
<protein>
    <submittedName>
        <fullName evidence="2">Uncharacterized protein</fullName>
    </submittedName>
</protein>
<reference evidence="2" key="1">
    <citation type="journal article" date="2022" name="bioRxiv">
        <title>Sequencing and chromosome-scale assembly of the giantPleurodeles waltlgenome.</title>
        <authorList>
            <person name="Brown T."/>
            <person name="Elewa A."/>
            <person name="Iarovenko S."/>
            <person name="Subramanian E."/>
            <person name="Araus A.J."/>
            <person name="Petzold A."/>
            <person name="Susuki M."/>
            <person name="Suzuki K.-i.T."/>
            <person name="Hayashi T."/>
            <person name="Toyoda A."/>
            <person name="Oliveira C."/>
            <person name="Osipova E."/>
            <person name="Leigh N.D."/>
            <person name="Simon A."/>
            <person name="Yun M.H."/>
        </authorList>
    </citation>
    <scope>NUCLEOTIDE SEQUENCE</scope>
    <source>
        <strain evidence="2">20211129_DDA</strain>
        <tissue evidence="2">Liver</tissue>
    </source>
</reference>
<gene>
    <name evidence="2" type="ORF">NDU88_006207</name>
</gene>
<evidence type="ECO:0000313" key="3">
    <source>
        <dbReference type="Proteomes" id="UP001066276"/>
    </source>
</evidence>